<dbReference type="PANTHER" id="PTHR47643">
    <property type="entry name" value="TPR DOMAIN PROTEIN (AFU_ORTHOLOGUE AFUA_5G12710)"/>
    <property type="match status" value="1"/>
</dbReference>
<dbReference type="STRING" id="43265.A0A545UQV0"/>
<dbReference type="EMBL" id="SPUK01000017">
    <property type="protein sequence ID" value="TQV91839.1"/>
    <property type="molecule type" value="Genomic_DNA"/>
</dbReference>
<dbReference type="InterPro" id="IPR046341">
    <property type="entry name" value="SET_dom_sf"/>
</dbReference>
<dbReference type="Pfam" id="PF13432">
    <property type="entry name" value="TPR_16"/>
    <property type="match status" value="1"/>
</dbReference>
<sequence>MAAIHPPREEVIANFHAKMASPPRVDAAQGLRALGLYIPPSSPAETPYAPCTVLVGALKPMFISQLKSQRHHRGRKLIVRTCTPPGRRLHAIVAVVEDENGTAILLYLHNMPTATTVPSPDTILPEGTVCIIKEPLMKPKTTQTKYCIRVDHVTDIVFLDGADNRVPDAWRKPALSGSSEEIRSQGNAHVKERNWSSALQLYSDAIDKAQTKEEEQLAHTNRALVNLRLGRYEAALSDSTQLTCARIQTTKGLFRLAMAHYGLRDYESCRNALLRLLAASPEEPSAKSELVRVTARLREQSTGRYSFASMYAQERTKAGLVDCASYYGPVEVRESPGRGRGLFLTKPVSVGGLILCETAVVFHRRAPTLQNVADFMVVNVQGCLLDSEAKRELSAQAHQELLHNFEACHPILNLYSGVQEPKSTITEPGAEVILDSFQINSIIEFNALCVEDNFPDHGGEASHVKFEAADGSLINNGRPPSDGVWLRASYINHACYPNCHRVFIGDMVIVRAARDLAAGTELLATYTEPTPFDSLSTAQDKLRRWEFVCGCDLCEARKRVAEHESARRPSILKKVAEAFTQATPGRSEEVLRACRDIDAMYPSYAGPNQTPCIEIWTLSFPRRSSLLILKKGTMAIIDAIATALQCVGFVVSHSHERFEIAKWGMLLHRLPAVFEQLHEAYREVNPRVCPAIRDYARTAFLVMVGEDETFGKAFPSLVSR</sequence>
<evidence type="ECO:0000259" key="1">
    <source>
        <dbReference type="PROSITE" id="PS50280"/>
    </source>
</evidence>
<accession>A0A545UQV0</accession>
<dbReference type="SMART" id="SM00317">
    <property type="entry name" value="SET"/>
    <property type="match status" value="1"/>
</dbReference>
<dbReference type="SUPFAM" id="SSF82199">
    <property type="entry name" value="SET domain"/>
    <property type="match status" value="1"/>
</dbReference>
<dbReference type="AlphaFoldDB" id="A0A545UQV0"/>
<keyword evidence="3" id="KW-1185">Reference proteome</keyword>
<dbReference type="OrthoDB" id="1028014at2759"/>
<evidence type="ECO:0000313" key="2">
    <source>
        <dbReference type="EMBL" id="TQV91839.1"/>
    </source>
</evidence>
<proteinExistence type="predicted"/>
<dbReference type="InterPro" id="IPR011990">
    <property type="entry name" value="TPR-like_helical_dom_sf"/>
</dbReference>
<dbReference type="PANTHER" id="PTHR47643:SF2">
    <property type="entry name" value="TPR DOMAIN PROTEIN (AFU_ORTHOLOGUE AFUA_5G12710)"/>
    <property type="match status" value="1"/>
</dbReference>
<organism evidence="2 3">
    <name type="scientific">Cordyceps javanica</name>
    <dbReference type="NCBI Taxonomy" id="43265"/>
    <lineage>
        <taxon>Eukaryota</taxon>
        <taxon>Fungi</taxon>
        <taxon>Dikarya</taxon>
        <taxon>Ascomycota</taxon>
        <taxon>Pezizomycotina</taxon>
        <taxon>Sordariomycetes</taxon>
        <taxon>Hypocreomycetidae</taxon>
        <taxon>Hypocreales</taxon>
        <taxon>Cordycipitaceae</taxon>
        <taxon>Cordyceps</taxon>
    </lineage>
</organism>
<dbReference type="InterPro" id="IPR053209">
    <property type="entry name" value="Gramillin-biosynth_MTr"/>
</dbReference>
<name>A0A545UQV0_9HYPO</name>
<dbReference type="InterPro" id="IPR001214">
    <property type="entry name" value="SET_dom"/>
</dbReference>
<dbReference type="SUPFAM" id="SSF48452">
    <property type="entry name" value="TPR-like"/>
    <property type="match status" value="1"/>
</dbReference>
<dbReference type="CDD" id="cd20071">
    <property type="entry name" value="SET_SMYD"/>
    <property type="match status" value="1"/>
</dbReference>
<reference evidence="2 3" key="1">
    <citation type="journal article" date="2019" name="Appl. Microbiol. Biotechnol.">
        <title>Genome sequence of Isaria javanica and comparative genome analysis insights into family S53 peptidase evolution in fungal entomopathogens.</title>
        <authorList>
            <person name="Lin R."/>
            <person name="Zhang X."/>
            <person name="Xin B."/>
            <person name="Zou M."/>
            <person name="Gao Y."/>
            <person name="Qin F."/>
            <person name="Hu Q."/>
            <person name="Xie B."/>
            <person name="Cheng X."/>
        </authorList>
    </citation>
    <scope>NUCLEOTIDE SEQUENCE [LARGE SCALE GENOMIC DNA]</scope>
    <source>
        <strain evidence="2 3">IJ1G</strain>
    </source>
</reference>
<dbReference type="Pfam" id="PF00856">
    <property type="entry name" value="SET"/>
    <property type="match status" value="1"/>
</dbReference>
<dbReference type="Gene3D" id="2.170.270.10">
    <property type="entry name" value="SET domain"/>
    <property type="match status" value="1"/>
</dbReference>
<dbReference type="Gene3D" id="1.25.40.10">
    <property type="entry name" value="Tetratricopeptide repeat domain"/>
    <property type="match status" value="1"/>
</dbReference>
<feature type="domain" description="SET" evidence="1">
    <location>
        <begin position="328"/>
        <end position="527"/>
    </location>
</feature>
<comment type="caution">
    <text evidence="2">The sequence shown here is derived from an EMBL/GenBank/DDBJ whole genome shotgun (WGS) entry which is preliminary data.</text>
</comment>
<dbReference type="Proteomes" id="UP000315783">
    <property type="component" value="Unassembled WGS sequence"/>
</dbReference>
<evidence type="ECO:0000313" key="3">
    <source>
        <dbReference type="Proteomes" id="UP000315783"/>
    </source>
</evidence>
<gene>
    <name evidence="2" type="ORF">IF1G_09424</name>
</gene>
<dbReference type="PROSITE" id="PS50280">
    <property type="entry name" value="SET"/>
    <property type="match status" value="1"/>
</dbReference>
<protein>
    <submittedName>
        <fullName evidence="2">TPR domain-containing protein</fullName>
    </submittedName>
</protein>